<evidence type="ECO:0000313" key="2">
    <source>
        <dbReference type="Proteomes" id="UP000826462"/>
    </source>
</evidence>
<dbReference type="RefSeq" id="WP_219802097.1">
    <property type="nucleotide sequence ID" value="NZ_CP080096.1"/>
</dbReference>
<dbReference type="Proteomes" id="UP000826462">
    <property type="component" value="Chromosome 2"/>
</dbReference>
<accession>A0ABX8UUI6</accession>
<organism evidence="1 2">
    <name type="scientific">Paraburkholderia edwinii</name>
    <dbReference type="NCBI Taxonomy" id="2861782"/>
    <lineage>
        <taxon>Bacteria</taxon>
        <taxon>Pseudomonadati</taxon>
        <taxon>Pseudomonadota</taxon>
        <taxon>Betaproteobacteria</taxon>
        <taxon>Burkholderiales</taxon>
        <taxon>Burkholderiaceae</taxon>
        <taxon>Paraburkholderia</taxon>
    </lineage>
</organism>
<protein>
    <submittedName>
        <fullName evidence="1">Uncharacterized protein</fullName>
    </submittedName>
</protein>
<keyword evidence="2" id="KW-1185">Reference proteome</keyword>
<dbReference type="EMBL" id="CP080096">
    <property type="protein sequence ID" value="QYD72675.1"/>
    <property type="molecule type" value="Genomic_DNA"/>
</dbReference>
<proteinExistence type="predicted"/>
<reference evidence="1 2" key="1">
    <citation type="submission" date="2021-07" db="EMBL/GenBank/DDBJ databases">
        <title>Paraburkholderia edwinii protects Aspergillus sp. from phenazines by acting as a toxin sponge.</title>
        <authorList>
            <person name="Dahlstrom K.M."/>
            <person name="Newman D.K."/>
        </authorList>
    </citation>
    <scope>NUCLEOTIDE SEQUENCE [LARGE SCALE GENOMIC DNA]</scope>
    <source>
        <strain evidence="1 2">Pe01</strain>
    </source>
</reference>
<name>A0ABX8UUI6_9BURK</name>
<gene>
    <name evidence="1" type="ORF">KZJ38_23530</name>
</gene>
<evidence type="ECO:0000313" key="1">
    <source>
        <dbReference type="EMBL" id="QYD72675.1"/>
    </source>
</evidence>
<sequence>MIIAGVANPSKVDSESHLLSMKKDMDDALTAGGSVYSKYSNPKFGGALMIVNIEGASWTPGLADQYQRILLERGWKINDATTEHSYLLCKDGMLARINEIPSTDTSGGSPQWVYRFAMSYSLRTRRSCVQ</sequence>